<dbReference type="InterPro" id="IPR038297">
    <property type="entry name" value="CcmH/CycL/NrfF/Ccl2_sf"/>
</dbReference>
<dbReference type="AlphaFoldDB" id="A0A381XXU7"/>
<dbReference type="Gene3D" id="1.10.8.640">
    <property type="entry name" value="Cytochrome C biogenesis protein"/>
    <property type="match status" value="1"/>
</dbReference>
<feature type="domain" description="CcmH/CycL/Ccl2/NrfF N-terminal" evidence="7">
    <location>
        <begin position="12"/>
        <end position="111"/>
    </location>
</feature>
<feature type="non-terminal residue" evidence="8">
    <location>
        <position position="1"/>
    </location>
</feature>
<name>A0A381XXU7_9ZZZZ</name>
<dbReference type="SUPFAM" id="SSF48452">
    <property type="entry name" value="TPR-like"/>
    <property type="match status" value="1"/>
</dbReference>
<proteinExistence type="inferred from homology"/>
<dbReference type="InterPro" id="IPR011990">
    <property type="entry name" value="TPR-like_helical_dom_sf"/>
</dbReference>
<evidence type="ECO:0000256" key="2">
    <source>
        <dbReference type="ARBA" id="ARBA00022617"/>
    </source>
</evidence>
<keyword evidence="6" id="KW-1133">Transmembrane helix</keyword>
<dbReference type="PANTHER" id="PTHR47870:SF4">
    <property type="entry name" value="CYTOCHROME C-TYPE BIOGENESIS PROTEIN CYCH"/>
    <property type="match status" value="1"/>
</dbReference>
<dbReference type="Pfam" id="PF03918">
    <property type="entry name" value="CcmH"/>
    <property type="match status" value="1"/>
</dbReference>
<keyword evidence="4" id="KW-0732">Signal</keyword>
<keyword evidence="6" id="KW-0812">Transmembrane</keyword>
<dbReference type="InterPro" id="IPR051263">
    <property type="entry name" value="C-type_cytochrome_biogenesis"/>
</dbReference>
<evidence type="ECO:0000256" key="6">
    <source>
        <dbReference type="SAM" id="Phobius"/>
    </source>
</evidence>
<evidence type="ECO:0000259" key="7">
    <source>
        <dbReference type="Pfam" id="PF03918"/>
    </source>
</evidence>
<keyword evidence="6" id="KW-0472">Membrane</keyword>
<protein>
    <recommendedName>
        <fullName evidence="7">CcmH/CycL/Ccl2/NrfF N-terminal domain-containing protein</fullName>
    </recommendedName>
</protein>
<organism evidence="8">
    <name type="scientific">marine metagenome</name>
    <dbReference type="NCBI Taxonomy" id="408172"/>
    <lineage>
        <taxon>unclassified sequences</taxon>
        <taxon>metagenomes</taxon>
        <taxon>ecological metagenomes</taxon>
    </lineage>
</organism>
<keyword evidence="2" id="KW-0349">Heme</keyword>
<dbReference type="Pfam" id="PF13432">
    <property type="entry name" value="TPR_16"/>
    <property type="match status" value="1"/>
</dbReference>
<evidence type="ECO:0000256" key="1">
    <source>
        <dbReference type="ARBA" id="ARBA00010342"/>
    </source>
</evidence>
<dbReference type="Gene3D" id="1.25.40.10">
    <property type="entry name" value="Tetratricopeptide repeat domain"/>
    <property type="match status" value="1"/>
</dbReference>
<feature type="transmembrane region" description="Helical" evidence="6">
    <location>
        <begin position="124"/>
        <end position="143"/>
    </location>
</feature>
<dbReference type="InterPro" id="IPR005616">
    <property type="entry name" value="CcmH/CycL/Ccl2/NrfF_N"/>
</dbReference>
<feature type="transmembrane region" description="Helical" evidence="6">
    <location>
        <begin position="84"/>
        <end position="104"/>
    </location>
</feature>
<evidence type="ECO:0000313" key="8">
    <source>
        <dbReference type="EMBL" id="SVA68997.1"/>
    </source>
</evidence>
<keyword evidence="5" id="KW-0408">Iron</keyword>
<dbReference type="CDD" id="cd16378">
    <property type="entry name" value="CcmH_N"/>
    <property type="match status" value="1"/>
</dbReference>
<dbReference type="EMBL" id="UINC01016596">
    <property type="protein sequence ID" value="SVA68997.1"/>
    <property type="molecule type" value="Genomic_DNA"/>
</dbReference>
<accession>A0A381XXU7</accession>
<dbReference type="GO" id="GO:0046872">
    <property type="term" value="F:metal ion binding"/>
    <property type="evidence" value="ECO:0007669"/>
    <property type="project" value="UniProtKB-KW"/>
</dbReference>
<comment type="similarity">
    <text evidence="1">Belongs to the CcmH/CycL/Ccl2/NrfF family.</text>
</comment>
<evidence type="ECO:0000256" key="4">
    <source>
        <dbReference type="ARBA" id="ARBA00022729"/>
    </source>
</evidence>
<keyword evidence="3" id="KW-0479">Metal-binding</keyword>
<evidence type="ECO:0000256" key="3">
    <source>
        <dbReference type="ARBA" id="ARBA00022723"/>
    </source>
</evidence>
<evidence type="ECO:0000256" key="5">
    <source>
        <dbReference type="ARBA" id="ARBA00023004"/>
    </source>
</evidence>
<dbReference type="PANTHER" id="PTHR47870">
    <property type="entry name" value="CYTOCHROME C-TYPE BIOGENESIS PROTEIN CCMH"/>
    <property type="match status" value="1"/>
</dbReference>
<gene>
    <name evidence="8" type="ORF">METZ01_LOCUS121851</name>
</gene>
<dbReference type="GO" id="GO:0005886">
    <property type="term" value="C:plasma membrane"/>
    <property type="evidence" value="ECO:0007669"/>
    <property type="project" value="TreeGrafter"/>
</dbReference>
<sequence length="386" mass="39666">VAEVAERPPLTNADRAHQLSREFACPVCSGQSVAESNVPIARTIRASIASMVDGGSTDDDIRTMLVARFGEDIDYTPGGSGLTGLVWVLPVLVAGAALAGVVLAMRRWKGSGEGEGGSAPVRPLVLAGVGIVALLAGVLVAQFSGSRGLGDSLSGDIRLSTRTLLIEAGVAPTDEAIALYTQVLELQPSNAEALAYRGWAHRRSGDAVAARSDLEAAVESDPTYPDARVFRASQRLADGDANGAAQDLVILDSLDARPIVGDLLEATRLRERVATALTDGGALLGALDLLDSGLAVDPEAAGLLAERGWLLARTGEPELVDIGVVSLDEAVAADPVHPHALAYRAVVRSVLLGDSAGATADATEFASLPDQPPDLVALLESEGLAG</sequence>
<reference evidence="8" key="1">
    <citation type="submission" date="2018-05" db="EMBL/GenBank/DDBJ databases">
        <authorList>
            <person name="Lanie J.A."/>
            <person name="Ng W.-L."/>
            <person name="Kazmierczak K.M."/>
            <person name="Andrzejewski T.M."/>
            <person name="Davidsen T.M."/>
            <person name="Wayne K.J."/>
            <person name="Tettelin H."/>
            <person name="Glass J.I."/>
            <person name="Rusch D."/>
            <person name="Podicherti R."/>
            <person name="Tsui H.-C.T."/>
            <person name="Winkler M.E."/>
        </authorList>
    </citation>
    <scope>NUCLEOTIDE SEQUENCE</scope>
</reference>